<dbReference type="EMBL" id="BJYT01000011">
    <property type="protein sequence ID" value="GEO10503.1"/>
    <property type="molecule type" value="Genomic_DNA"/>
</dbReference>
<evidence type="ECO:0000313" key="1">
    <source>
        <dbReference type="EMBL" id="GEO10503.1"/>
    </source>
</evidence>
<accession>A0A512BEV6</accession>
<dbReference type="AlphaFoldDB" id="A0A512BEV6"/>
<proteinExistence type="predicted"/>
<gene>
    <name evidence="1" type="ORF">SAE01_29990</name>
</gene>
<reference evidence="1 2" key="1">
    <citation type="submission" date="2019-07" db="EMBL/GenBank/DDBJ databases">
        <title>Whole genome shotgun sequence of Segetibacter aerophilus NBRC 106135.</title>
        <authorList>
            <person name="Hosoyama A."/>
            <person name="Uohara A."/>
            <person name="Ohji S."/>
            <person name="Ichikawa N."/>
        </authorList>
    </citation>
    <scope>NUCLEOTIDE SEQUENCE [LARGE SCALE GENOMIC DNA]</scope>
    <source>
        <strain evidence="1 2">NBRC 106135</strain>
    </source>
</reference>
<protein>
    <submittedName>
        <fullName evidence="1">Uncharacterized protein</fullName>
    </submittedName>
</protein>
<keyword evidence="2" id="KW-1185">Reference proteome</keyword>
<organism evidence="1 2">
    <name type="scientific">Segetibacter aerophilus</name>
    <dbReference type="NCBI Taxonomy" id="670293"/>
    <lineage>
        <taxon>Bacteria</taxon>
        <taxon>Pseudomonadati</taxon>
        <taxon>Bacteroidota</taxon>
        <taxon>Chitinophagia</taxon>
        <taxon>Chitinophagales</taxon>
        <taxon>Chitinophagaceae</taxon>
        <taxon>Segetibacter</taxon>
    </lineage>
</organism>
<name>A0A512BEV6_9BACT</name>
<sequence length="74" mass="8549">MNKKKMYKSATQQKLNSSMDVLVLKNNLPHNSGSSRFCKNCLKSFKLLKQKEVIIFDNLRTKQSEIVADKLCKD</sequence>
<evidence type="ECO:0000313" key="2">
    <source>
        <dbReference type="Proteomes" id="UP000321513"/>
    </source>
</evidence>
<dbReference type="Proteomes" id="UP000321513">
    <property type="component" value="Unassembled WGS sequence"/>
</dbReference>
<comment type="caution">
    <text evidence="1">The sequence shown here is derived from an EMBL/GenBank/DDBJ whole genome shotgun (WGS) entry which is preliminary data.</text>
</comment>